<gene>
    <name evidence="1" type="ORF">BHAMNSH16_06910</name>
</gene>
<evidence type="ECO:0008006" key="3">
    <source>
        <dbReference type="Google" id="ProtNLM"/>
    </source>
</evidence>
<evidence type="ECO:0000313" key="2">
    <source>
        <dbReference type="Proteomes" id="UP000264880"/>
    </source>
</evidence>
<dbReference type="Proteomes" id="UP000264880">
    <property type="component" value="Chromosome"/>
</dbReference>
<sequence>MNKKELYYEFDEKILFEHLNLFYINYDYENRRFNDKKRFNDWKEGFKILKDEYINNKLSLGNFLQIINQVFKILEYYFPRDYEANINDYFTSLLVYLFDLEKCKDEKKEQIDVNIYELILYCLNRLNDVKYIIAIADEALKKYPDNKYFLLSFNYLGIYIDKAIDIIDTQIKYHNNDDMEIIRLVTPVISHLYREDKNEYYDKIKEYCNFLIKAMEPYGDYYNYLISIYGEYKITIMYFWKYENYLSEESNLESYRNLYHQIFDENIDDKIKSYEEIINSSDDLYTQKNNILDLSSLYMKAERYNDAYKLLEKFSEESYFQLDFYYKILFGKAIYKIDENNESNYKSACEYFRAAIDRINYYDYKLVALNIIFNIIKEVKDMEKKGHAPLGYSKFLLRHLYYSQKEDSYFQYIGTHKFAYDEIEDYNVCADIISDIKKSEIYNKVILADKEKFEQYNFEFPKYMINSIHNLNTDNINELNKIFEEEDFSVYKNILIDLINKRAETELLNYDIEILNKEVLIELYRIMSILRKDILIRELFDFVESAEDCLNEGDKLENREDEFLEKVNYLEKEYTLCYHYRSYQINKKMPANYIAVSQIRNTLTHRINENKGIENFIKHKKDAIDFIDLHFQSILKCLFDIIINHNLLVHEHFRSDEFLGK</sequence>
<dbReference type="EMBL" id="CP019914">
    <property type="protein sequence ID" value="ASJ21387.1"/>
    <property type="molecule type" value="Genomic_DNA"/>
</dbReference>
<name>A0AAC9XK16_9SPIR</name>
<organism evidence="1 2">
    <name type="scientific">Brachyspira hampsonii</name>
    <dbReference type="NCBI Taxonomy" id="1287055"/>
    <lineage>
        <taxon>Bacteria</taxon>
        <taxon>Pseudomonadati</taxon>
        <taxon>Spirochaetota</taxon>
        <taxon>Spirochaetia</taxon>
        <taxon>Brachyspirales</taxon>
        <taxon>Brachyspiraceae</taxon>
        <taxon>Brachyspira</taxon>
    </lineage>
</organism>
<dbReference type="RefSeq" id="WP_069732192.1">
    <property type="nucleotide sequence ID" value="NZ_CP019914.1"/>
</dbReference>
<keyword evidence="2" id="KW-1185">Reference proteome</keyword>
<dbReference type="KEGG" id="bhp:BHAMNSH16_06910"/>
<dbReference type="AlphaFoldDB" id="A0AAC9XK16"/>
<reference evidence="1 2" key="1">
    <citation type="submission" date="2017-02" db="EMBL/GenBank/DDBJ databases">
        <title>Complete genome sequence of Brachyspira hampsonii genomovar I strain NSH-16 (ATCC BAA-2463).</title>
        <authorList>
            <person name="Mirajkar N.S."/>
            <person name="Gebhart C.J."/>
        </authorList>
    </citation>
    <scope>NUCLEOTIDE SEQUENCE [LARGE SCALE GENOMIC DNA]</scope>
    <source>
        <strain evidence="1 2">NSH-16</strain>
    </source>
</reference>
<accession>A0AAC9XK16</accession>
<evidence type="ECO:0000313" key="1">
    <source>
        <dbReference type="EMBL" id="ASJ21387.1"/>
    </source>
</evidence>
<proteinExistence type="predicted"/>
<protein>
    <recommendedName>
        <fullName evidence="3">LA2681-like HEPN domain-containing protein</fullName>
    </recommendedName>
</protein>